<dbReference type="EMBL" id="NWBU01000015">
    <property type="protein sequence ID" value="PTQ08582.1"/>
    <property type="molecule type" value="Genomic_DNA"/>
</dbReference>
<comment type="caution">
    <text evidence="2">The sequence shown here is derived from an EMBL/GenBank/DDBJ whole genome shotgun (WGS) entry which is preliminary data.</text>
</comment>
<sequence>MNLRASWRAAGRNETVRLCLFLLGCLLIVVTPAVAILPGPGGIFTFAGGLALALRNSAWAKRRYVEIKRRWPKIGSWCDWGLRRRSAKRRGKLVRTAKGKSD</sequence>
<evidence type="ECO:0000313" key="2">
    <source>
        <dbReference type="EMBL" id="PTQ08582.1"/>
    </source>
</evidence>
<dbReference type="RefSeq" id="WP_107969197.1">
    <property type="nucleotide sequence ID" value="NZ_NWBU01000015.1"/>
</dbReference>
<dbReference type="OrthoDB" id="7594663at2"/>
<keyword evidence="1" id="KW-0812">Transmembrane</keyword>
<accession>A0A2T5FV26</accession>
<protein>
    <recommendedName>
        <fullName evidence="4">Transmembrane protein (PGPGW)</fullName>
    </recommendedName>
</protein>
<keyword evidence="1" id="KW-1133">Transmembrane helix</keyword>
<gene>
    <name evidence="2" type="ORF">CLG96_15440</name>
</gene>
<name>A0A2T5FV26_9SPHN</name>
<feature type="transmembrane region" description="Helical" evidence="1">
    <location>
        <begin position="42"/>
        <end position="60"/>
    </location>
</feature>
<evidence type="ECO:0000256" key="1">
    <source>
        <dbReference type="SAM" id="Phobius"/>
    </source>
</evidence>
<keyword evidence="1" id="KW-0472">Membrane</keyword>
<dbReference type="Proteomes" id="UP000244162">
    <property type="component" value="Unassembled WGS sequence"/>
</dbReference>
<evidence type="ECO:0000313" key="3">
    <source>
        <dbReference type="Proteomes" id="UP000244162"/>
    </source>
</evidence>
<evidence type="ECO:0008006" key="4">
    <source>
        <dbReference type="Google" id="ProtNLM"/>
    </source>
</evidence>
<organism evidence="2 3">
    <name type="scientific">Sphingomonas oleivorans</name>
    <dbReference type="NCBI Taxonomy" id="1735121"/>
    <lineage>
        <taxon>Bacteria</taxon>
        <taxon>Pseudomonadati</taxon>
        <taxon>Pseudomonadota</taxon>
        <taxon>Alphaproteobacteria</taxon>
        <taxon>Sphingomonadales</taxon>
        <taxon>Sphingomonadaceae</taxon>
        <taxon>Sphingomonas</taxon>
    </lineage>
</organism>
<proteinExistence type="predicted"/>
<dbReference type="AlphaFoldDB" id="A0A2T5FV26"/>
<keyword evidence="3" id="KW-1185">Reference proteome</keyword>
<reference evidence="2 3" key="1">
    <citation type="submission" date="2017-09" db="EMBL/GenBank/DDBJ databases">
        <title>Sphingomonas panjinensis sp.nov., isolated from oil-contaminated soil.</title>
        <authorList>
            <person name="Wang L."/>
            <person name="Chen L."/>
        </authorList>
    </citation>
    <scope>NUCLEOTIDE SEQUENCE [LARGE SCALE GENOMIC DNA]</scope>
    <source>
        <strain evidence="2 3">FW-11</strain>
    </source>
</reference>